<gene>
    <name evidence="1" type="ORF">JZO67_003161</name>
</gene>
<dbReference type="Proteomes" id="UP000664357">
    <property type="component" value="Unassembled WGS sequence"/>
</dbReference>
<keyword evidence="2" id="KW-1185">Reference proteome</keyword>
<evidence type="ECO:0000313" key="1">
    <source>
        <dbReference type="EMBL" id="MEO1771183.1"/>
    </source>
</evidence>
<evidence type="ECO:0008006" key="3">
    <source>
        <dbReference type="Google" id="ProtNLM"/>
    </source>
</evidence>
<evidence type="ECO:0000313" key="2">
    <source>
        <dbReference type="Proteomes" id="UP000664357"/>
    </source>
</evidence>
<sequence>MNQKINELLSTVLMEKNISFLIGAGASSPFFSSLGNLENVLTNENINEDGKRLIKALFYDASIANNIYLVEHLQDQVISNDENKEMMFSILIEYKRFIHNILEYMKVRNSRVSPKRTNIITTNYDLFIEAAIDDILEDNPRVHFNDGTNGYTKKILQTDNFNKTLLYSGVFDNYSNEMPTINLIKCHGSVNWQTYYSNDNKKRIQVSSSISIIQELNSLIDSLFDDIEAFTSDSEDLKNWLPTIDDLFELINEENSENIKEDINLIGNHFSEELSEIVNKLEKIQIVYPTKKKFESTLVNEYYFNLLRLLSYELEKEQSTLIVFGFSFYDEHITEIVQRSLNNPNLLVIILCFSDKSKNEIISNFNFTSNTIPNNIKFVTPSDFIIKTVDIETYKEETEDEDLLASNIIYDKEEVTIYSKEVSFIKNNSINKIATLDFNSLNRLLETDITNTFNEKHFSNLTDEGDDLFE</sequence>
<name>A0ABV0EUD2_9ENTE</name>
<reference evidence="1 2" key="1">
    <citation type="submission" date="2021-03" db="EMBL/GenBank/DDBJ databases">
        <authorList>
            <person name="Gilmore M.S."/>
            <person name="Schwartzman J."/>
            <person name="Van Tyne D."/>
            <person name="Martin M."/>
            <person name="Earl A.M."/>
            <person name="Manson A.L."/>
            <person name="Straub T."/>
            <person name="Salamzade R."/>
            <person name="Saavedra J."/>
            <person name="Lebreton F."/>
            <person name="Prichula J."/>
            <person name="Schaufler K."/>
            <person name="Gaca A."/>
            <person name="Sgardioli B."/>
            <person name="Wagenaar J."/>
            <person name="Strong T."/>
        </authorList>
    </citation>
    <scope>NUCLEOTIDE SEQUENCE [LARGE SCALE GENOMIC DNA]</scope>
    <source>
        <strain evidence="1 2">665A</strain>
    </source>
</reference>
<comment type="caution">
    <text evidence="1">The sequence shown here is derived from an EMBL/GenBank/DDBJ whole genome shotgun (WGS) entry which is preliminary data.</text>
</comment>
<dbReference type="RefSeq" id="WP_071346618.1">
    <property type="nucleotide sequence ID" value="NZ_JAFREL020000002.1"/>
</dbReference>
<accession>A0ABV0EUD2</accession>
<proteinExistence type="predicted"/>
<dbReference type="EMBL" id="JAFREL020000002">
    <property type="protein sequence ID" value="MEO1771183.1"/>
    <property type="molecule type" value="Genomic_DNA"/>
</dbReference>
<protein>
    <recommendedName>
        <fullName evidence="3">SIR2-like domain-containing protein</fullName>
    </recommendedName>
</protein>
<organism evidence="1 2">
    <name type="scientific">Candidatus Enterococcus ferrettii</name>
    <dbReference type="NCBI Taxonomy" id="2815324"/>
    <lineage>
        <taxon>Bacteria</taxon>
        <taxon>Bacillati</taxon>
        <taxon>Bacillota</taxon>
        <taxon>Bacilli</taxon>
        <taxon>Lactobacillales</taxon>
        <taxon>Enterococcaceae</taxon>
        <taxon>Enterococcus</taxon>
    </lineage>
</organism>
<reference evidence="1 2" key="2">
    <citation type="submission" date="2024-02" db="EMBL/GenBank/DDBJ databases">
        <title>The Genome Sequence of Enterococcus sp. DIV0159.</title>
        <authorList>
            <person name="Earl A."/>
            <person name="Manson A."/>
            <person name="Gilmore M."/>
            <person name="Sanders J."/>
            <person name="Shea T."/>
            <person name="Howe W."/>
            <person name="Livny J."/>
            <person name="Cuomo C."/>
            <person name="Neafsey D."/>
            <person name="Birren B."/>
        </authorList>
    </citation>
    <scope>NUCLEOTIDE SEQUENCE [LARGE SCALE GENOMIC DNA]</scope>
    <source>
        <strain evidence="1 2">665A</strain>
    </source>
</reference>